<proteinExistence type="predicted"/>
<dbReference type="EMBL" id="OZ035823">
    <property type="protein sequence ID" value="CAL1569603.1"/>
    <property type="molecule type" value="Genomic_DNA"/>
</dbReference>
<organism evidence="1 2">
    <name type="scientific">Knipowitschia caucasica</name>
    <name type="common">Caucasian dwarf goby</name>
    <name type="synonym">Pomatoschistus caucasicus</name>
    <dbReference type="NCBI Taxonomy" id="637954"/>
    <lineage>
        <taxon>Eukaryota</taxon>
        <taxon>Metazoa</taxon>
        <taxon>Chordata</taxon>
        <taxon>Craniata</taxon>
        <taxon>Vertebrata</taxon>
        <taxon>Euteleostomi</taxon>
        <taxon>Actinopterygii</taxon>
        <taxon>Neopterygii</taxon>
        <taxon>Teleostei</taxon>
        <taxon>Neoteleostei</taxon>
        <taxon>Acanthomorphata</taxon>
        <taxon>Gobiaria</taxon>
        <taxon>Gobiiformes</taxon>
        <taxon>Gobioidei</taxon>
        <taxon>Gobiidae</taxon>
        <taxon>Gobiinae</taxon>
        <taxon>Knipowitschia</taxon>
    </lineage>
</organism>
<keyword evidence="2" id="KW-1185">Reference proteome</keyword>
<dbReference type="AlphaFoldDB" id="A0AAV2J011"/>
<name>A0AAV2J011_KNICA</name>
<accession>A0AAV2J011</accession>
<sequence length="89" mass="10356">MAAQVADVSPLTLRSSYELLPPEMSELIVVLLGNHWRQRCFVESILVETETNMQDLLHRIQQNKKEVVFKLVLNFVSFCLEKVITKRKL</sequence>
<protein>
    <submittedName>
        <fullName evidence="1">Uncharacterized protein</fullName>
    </submittedName>
</protein>
<dbReference type="Proteomes" id="UP001497482">
    <property type="component" value="Chromosome 1"/>
</dbReference>
<reference evidence="1 2" key="1">
    <citation type="submission" date="2024-04" db="EMBL/GenBank/DDBJ databases">
        <authorList>
            <person name="Waldvogel A.-M."/>
            <person name="Schoenle A."/>
        </authorList>
    </citation>
    <scope>NUCLEOTIDE SEQUENCE [LARGE SCALE GENOMIC DNA]</scope>
</reference>
<evidence type="ECO:0000313" key="1">
    <source>
        <dbReference type="EMBL" id="CAL1569603.1"/>
    </source>
</evidence>
<evidence type="ECO:0000313" key="2">
    <source>
        <dbReference type="Proteomes" id="UP001497482"/>
    </source>
</evidence>
<gene>
    <name evidence="1" type="ORF">KC01_LOCUS2017</name>
</gene>